<feature type="domain" description="Ketoreductase" evidence="3">
    <location>
        <begin position="10"/>
        <end position="207"/>
    </location>
</feature>
<dbReference type="InterPro" id="IPR002347">
    <property type="entry name" value="SDR_fam"/>
</dbReference>
<dbReference type="EMBL" id="NPEU01000078">
    <property type="protein sequence ID" value="RAI39394.1"/>
    <property type="molecule type" value="Genomic_DNA"/>
</dbReference>
<dbReference type="PRINTS" id="PR00081">
    <property type="entry name" value="GDHRDH"/>
</dbReference>
<sequence length="246" mass="25867">MKVRFEADSDVIVVTGGASGIGRALARAAAAAGARVVVCDVDRDAMASLQREAPSIAVRSLDVSDRDAVMDAFTAIEAEHGRIDGLVCGAAVQPRVQVQDMDAVAWRRVIGVNLDGVVWCYQAAVAGMVRRRRGSIVAFTSGLAHQGWPEASAYAASKAALIAFVKSAAKEVAPHRVKFNLIAPGVIDTPQYRAANEGADHERWRASTGVGAPEDVVGPLMFLLSDAATMTASLVSRDFVYAASDT</sequence>
<comment type="caution">
    <text evidence="4">The sequence shown here is derived from an EMBL/GenBank/DDBJ whole genome shotgun (WGS) entry which is preliminary data.</text>
</comment>
<dbReference type="OrthoDB" id="9780084at2"/>
<evidence type="ECO:0000256" key="1">
    <source>
        <dbReference type="ARBA" id="ARBA00006484"/>
    </source>
</evidence>
<gene>
    <name evidence="4" type="ORF">CH338_09620</name>
</gene>
<dbReference type="AlphaFoldDB" id="A0A327KN40"/>
<dbReference type="SMART" id="SM00822">
    <property type="entry name" value="PKS_KR"/>
    <property type="match status" value="1"/>
</dbReference>
<dbReference type="CDD" id="cd05233">
    <property type="entry name" value="SDR_c"/>
    <property type="match status" value="1"/>
</dbReference>
<dbReference type="PRINTS" id="PR00080">
    <property type="entry name" value="SDRFAMILY"/>
</dbReference>
<dbReference type="InterPro" id="IPR020904">
    <property type="entry name" value="Sc_DH/Rdtase_CS"/>
</dbReference>
<comment type="similarity">
    <text evidence="1 2">Belongs to the short-chain dehydrogenases/reductases (SDR) family.</text>
</comment>
<accession>A0A327KN40</accession>
<evidence type="ECO:0000256" key="2">
    <source>
        <dbReference type="RuleBase" id="RU000363"/>
    </source>
</evidence>
<dbReference type="Proteomes" id="UP000248863">
    <property type="component" value="Unassembled WGS sequence"/>
</dbReference>
<dbReference type="InterPro" id="IPR057326">
    <property type="entry name" value="KR_dom"/>
</dbReference>
<dbReference type="PANTHER" id="PTHR42760:SF135">
    <property type="entry name" value="BLL7886 PROTEIN"/>
    <property type="match status" value="1"/>
</dbReference>
<reference evidence="4 5" key="1">
    <citation type="submission" date="2017-07" db="EMBL/GenBank/DDBJ databases">
        <title>Draft Genome Sequences of Select Purple Nonsulfur Bacteria.</title>
        <authorList>
            <person name="Lasarre B."/>
            <person name="Mckinlay J.B."/>
        </authorList>
    </citation>
    <scope>NUCLEOTIDE SEQUENCE [LARGE SCALE GENOMIC DNA]</scope>
    <source>
        <strain evidence="4 5">DSM 11907</strain>
    </source>
</reference>
<dbReference type="InterPro" id="IPR036291">
    <property type="entry name" value="NAD(P)-bd_dom_sf"/>
</dbReference>
<dbReference type="GO" id="GO:0016616">
    <property type="term" value="F:oxidoreductase activity, acting on the CH-OH group of donors, NAD or NADP as acceptor"/>
    <property type="evidence" value="ECO:0007669"/>
    <property type="project" value="TreeGrafter"/>
</dbReference>
<dbReference type="GO" id="GO:0030497">
    <property type="term" value="P:fatty acid elongation"/>
    <property type="evidence" value="ECO:0007669"/>
    <property type="project" value="TreeGrafter"/>
</dbReference>
<evidence type="ECO:0000259" key="3">
    <source>
        <dbReference type="SMART" id="SM00822"/>
    </source>
</evidence>
<dbReference type="PANTHER" id="PTHR42760">
    <property type="entry name" value="SHORT-CHAIN DEHYDROGENASES/REDUCTASES FAMILY MEMBER"/>
    <property type="match status" value="1"/>
</dbReference>
<dbReference type="Pfam" id="PF00106">
    <property type="entry name" value="adh_short"/>
    <property type="match status" value="1"/>
</dbReference>
<organism evidence="4 5">
    <name type="scientific">Rhodoplanes elegans</name>
    <dbReference type="NCBI Taxonomy" id="29408"/>
    <lineage>
        <taxon>Bacteria</taxon>
        <taxon>Pseudomonadati</taxon>
        <taxon>Pseudomonadota</taxon>
        <taxon>Alphaproteobacteria</taxon>
        <taxon>Hyphomicrobiales</taxon>
        <taxon>Nitrobacteraceae</taxon>
        <taxon>Rhodoplanes</taxon>
    </lineage>
</organism>
<evidence type="ECO:0000313" key="4">
    <source>
        <dbReference type="EMBL" id="RAI39394.1"/>
    </source>
</evidence>
<dbReference type="FunFam" id="3.40.50.720:FF:000084">
    <property type="entry name" value="Short-chain dehydrogenase reductase"/>
    <property type="match status" value="1"/>
</dbReference>
<dbReference type="SUPFAM" id="SSF51735">
    <property type="entry name" value="NAD(P)-binding Rossmann-fold domains"/>
    <property type="match status" value="1"/>
</dbReference>
<keyword evidence="5" id="KW-1185">Reference proteome</keyword>
<dbReference type="PROSITE" id="PS00061">
    <property type="entry name" value="ADH_SHORT"/>
    <property type="match status" value="1"/>
</dbReference>
<evidence type="ECO:0000313" key="5">
    <source>
        <dbReference type="Proteomes" id="UP000248863"/>
    </source>
</evidence>
<name>A0A327KN40_9BRAD</name>
<dbReference type="Gene3D" id="3.40.50.720">
    <property type="entry name" value="NAD(P)-binding Rossmann-like Domain"/>
    <property type="match status" value="1"/>
</dbReference>
<proteinExistence type="inferred from homology"/>
<protein>
    <submittedName>
        <fullName evidence="4">Short-chain dehydrogenase</fullName>
    </submittedName>
</protein>